<evidence type="ECO:0000313" key="1">
    <source>
        <dbReference type="EMBL" id="MEX3741278.1"/>
    </source>
</evidence>
<accession>A0ABV3VIP8</accession>
<dbReference type="EMBL" id="JBDLOU010000063">
    <property type="protein sequence ID" value="MEX3741278.1"/>
    <property type="molecule type" value="Genomic_DNA"/>
</dbReference>
<comment type="caution">
    <text evidence="1">The sequence shown here is derived from an EMBL/GenBank/DDBJ whole genome shotgun (WGS) entry which is preliminary data.</text>
</comment>
<name>A0ABV3VIP8_9MYCO</name>
<feature type="non-terminal residue" evidence="1">
    <location>
        <position position="59"/>
    </location>
</feature>
<reference evidence="1 2" key="1">
    <citation type="submission" date="2024-04" db="EMBL/GenBank/DDBJ databases">
        <title>Genomic Markers of Mycobacteria.</title>
        <authorList>
            <person name="Soliman M.S."/>
            <person name="Elkholy A."/>
            <person name="Soliman N.S."/>
            <person name="Abbas A."/>
            <person name="Khayrat S."/>
            <person name="Shawky S."/>
        </authorList>
    </citation>
    <scope>NUCLEOTIDE SEQUENCE [LARGE SCALE GENOMIC DNA]</scope>
    <source>
        <strain evidence="1 2">Egy-CU-AM5</strain>
    </source>
</reference>
<evidence type="ECO:0000313" key="2">
    <source>
        <dbReference type="Proteomes" id="UP001558474"/>
    </source>
</evidence>
<organism evidence="1 2">
    <name type="scientific">Mycolicibacterium porcinum</name>
    <dbReference type="NCBI Taxonomy" id="39693"/>
    <lineage>
        <taxon>Bacteria</taxon>
        <taxon>Bacillati</taxon>
        <taxon>Actinomycetota</taxon>
        <taxon>Actinomycetes</taxon>
        <taxon>Mycobacteriales</taxon>
        <taxon>Mycobacteriaceae</taxon>
        <taxon>Mycolicibacterium</taxon>
    </lineage>
</organism>
<gene>
    <name evidence="1" type="ORF">ABFW12_23910</name>
</gene>
<sequence length="59" mass="5896">MARRPGVLIAGLSLVALTVAILQTAVVPILGIIARQLNTSSVAVSWAVTANLLAAAAST</sequence>
<proteinExistence type="predicted"/>
<dbReference type="Proteomes" id="UP001558474">
    <property type="component" value="Unassembled WGS sequence"/>
</dbReference>
<keyword evidence="2" id="KW-1185">Reference proteome</keyword>
<protein>
    <submittedName>
        <fullName evidence="1">MFS transporter</fullName>
    </submittedName>
</protein>